<dbReference type="EMBL" id="CM032190">
    <property type="protein sequence ID" value="KAG7086530.1"/>
    <property type="molecule type" value="Genomic_DNA"/>
</dbReference>
<dbReference type="OrthoDB" id="2340858at2759"/>
<dbReference type="RefSeq" id="XP_043003001.1">
    <property type="nucleotide sequence ID" value="XM_043159400.1"/>
</dbReference>
<feature type="chain" id="PRO_5040228118" evidence="1">
    <location>
        <begin position="20"/>
        <end position="485"/>
    </location>
</feature>
<reference evidence="2" key="1">
    <citation type="journal article" date="2021" name="Genome Biol. Evol.">
        <title>The assembled and annotated genome of the fairy-ring fungus Marasmius oreades.</title>
        <authorList>
            <person name="Hiltunen M."/>
            <person name="Ament-Velasquez S.L."/>
            <person name="Johannesson H."/>
        </authorList>
    </citation>
    <scope>NUCLEOTIDE SEQUENCE</scope>
    <source>
        <strain evidence="2">03SP1</strain>
    </source>
</reference>
<gene>
    <name evidence="2" type="ORF">E1B28_002481</name>
</gene>
<proteinExistence type="predicted"/>
<protein>
    <submittedName>
        <fullName evidence="2">Uncharacterized protein</fullName>
    </submittedName>
</protein>
<name>A0A9P7RNQ6_9AGAR</name>
<comment type="caution">
    <text evidence="2">The sequence shown here is derived from an EMBL/GenBank/DDBJ whole genome shotgun (WGS) entry which is preliminary data.</text>
</comment>
<dbReference type="AlphaFoldDB" id="A0A9P7RNQ6"/>
<accession>A0A9P7RNQ6</accession>
<dbReference type="GeneID" id="66071557"/>
<sequence>MPGIGKSVFLLYLLAKTLARKQPACIHIQNQTFAILGGEATDVYIVPNSSEIFSSSFLHDILFLIDMSWTGNNPEFMGGSNRLYQVGTSSPNPRLKQLKTWLKESRITPLVMNPPDVLDVAKILTHAFPSSKLPEREMQSFVRRLVQTFGVDLRRFHEVFNHPGFQSNRSIALAQVVDDFVDEVRTILDDMKVEELVKLIRGSSDSPQYFHRLIASYRKRPLLQTDLYLERKHSLRHEVRSHLLVNLLCEAWTNQADKMRTIMETLLSSNMKVAAALGWLFEAEGHTHIVANQSLNVYPMVRTQVGNNVRLTQNLNGHALSMEIGQRVMQLYDSASDPSTTHERNAYYVPMQVNNALFDSFLAGENFGVAFQMTRSAKHSFETKSLTRLRKRLEAICGKPSTFHFVFVIPQGRNLQVNIPNTALTRMFKYYTLPLATKSLDSQNPDLVNMLNENGMGGMLGEVEPEDGEYAEVGETADDGDIVMD</sequence>
<keyword evidence="3" id="KW-1185">Reference proteome</keyword>
<organism evidence="2 3">
    <name type="scientific">Marasmius oreades</name>
    <name type="common">fairy-ring Marasmius</name>
    <dbReference type="NCBI Taxonomy" id="181124"/>
    <lineage>
        <taxon>Eukaryota</taxon>
        <taxon>Fungi</taxon>
        <taxon>Dikarya</taxon>
        <taxon>Basidiomycota</taxon>
        <taxon>Agaricomycotina</taxon>
        <taxon>Agaricomycetes</taxon>
        <taxon>Agaricomycetidae</taxon>
        <taxon>Agaricales</taxon>
        <taxon>Marasmiineae</taxon>
        <taxon>Marasmiaceae</taxon>
        <taxon>Marasmius</taxon>
    </lineage>
</organism>
<evidence type="ECO:0000256" key="1">
    <source>
        <dbReference type="SAM" id="SignalP"/>
    </source>
</evidence>
<feature type="signal peptide" evidence="1">
    <location>
        <begin position="1"/>
        <end position="19"/>
    </location>
</feature>
<dbReference type="Proteomes" id="UP001049176">
    <property type="component" value="Chromosome 10"/>
</dbReference>
<keyword evidence="1" id="KW-0732">Signal</keyword>
<evidence type="ECO:0000313" key="2">
    <source>
        <dbReference type="EMBL" id="KAG7086530.1"/>
    </source>
</evidence>
<dbReference type="KEGG" id="more:E1B28_002481"/>
<evidence type="ECO:0000313" key="3">
    <source>
        <dbReference type="Proteomes" id="UP001049176"/>
    </source>
</evidence>